<dbReference type="Pfam" id="PF11412">
    <property type="entry name" value="DsbD_N"/>
    <property type="match status" value="1"/>
</dbReference>
<feature type="transmembrane region" description="Helical" evidence="6">
    <location>
        <begin position="247"/>
        <end position="270"/>
    </location>
</feature>
<feature type="domain" description="Cytochrome C biogenesis protein transmembrane" evidence="8">
    <location>
        <begin position="203"/>
        <end position="418"/>
    </location>
</feature>
<dbReference type="RefSeq" id="WP_101955667.1">
    <property type="nucleotide sequence ID" value="NZ_JAJHTL010000001.1"/>
</dbReference>
<keyword evidence="7" id="KW-0732">Signal</keyword>
<keyword evidence="5 6" id="KW-0472">Membrane</keyword>
<feature type="transmembrane region" description="Helical" evidence="6">
    <location>
        <begin position="363"/>
        <end position="383"/>
    </location>
</feature>
<dbReference type="Proteomes" id="UP000806077">
    <property type="component" value="Unassembled WGS sequence"/>
</dbReference>
<evidence type="ECO:0000256" key="1">
    <source>
        <dbReference type="ARBA" id="ARBA00004141"/>
    </source>
</evidence>
<dbReference type="InterPro" id="IPR028250">
    <property type="entry name" value="DsbDN"/>
</dbReference>
<dbReference type="PANTHER" id="PTHR32234">
    <property type="entry name" value="THIOL:DISULFIDE INTERCHANGE PROTEIN DSBD"/>
    <property type="match status" value="1"/>
</dbReference>
<evidence type="ECO:0000256" key="4">
    <source>
        <dbReference type="ARBA" id="ARBA00022989"/>
    </source>
</evidence>
<keyword evidence="4 6" id="KW-1133">Transmembrane helix</keyword>
<feature type="transmembrane region" description="Helical" evidence="6">
    <location>
        <begin position="324"/>
        <end position="351"/>
    </location>
</feature>
<proteinExistence type="predicted"/>
<dbReference type="GO" id="GO:0045454">
    <property type="term" value="P:cell redox homeostasis"/>
    <property type="evidence" value="ECO:0007669"/>
    <property type="project" value="TreeGrafter"/>
</dbReference>
<organism evidence="10 11">
    <name type="scientific">Tenacibaculum finnmarkense genomovar finnmarkense</name>
    <dbReference type="NCBI Taxonomy" id="1458503"/>
    <lineage>
        <taxon>Bacteria</taxon>
        <taxon>Pseudomonadati</taxon>
        <taxon>Bacteroidota</taxon>
        <taxon>Flavobacteriia</taxon>
        <taxon>Flavobacteriales</taxon>
        <taxon>Flavobacteriaceae</taxon>
        <taxon>Tenacibaculum</taxon>
        <taxon>Tenacibaculum finnmarkense</taxon>
    </lineage>
</organism>
<dbReference type="Gene3D" id="3.40.30.10">
    <property type="entry name" value="Glutaredoxin"/>
    <property type="match status" value="1"/>
</dbReference>
<dbReference type="InterPro" id="IPR036249">
    <property type="entry name" value="Thioredoxin-like_sf"/>
</dbReference>
<dbReference type="GO" id="GO:0016020">
    <property type="term" value="C:membrane"/>
    <property type="evidence" value="ECO:0007669"/>
    <property type="project" value="UniProtKB-SubCell"/>
</dbReference>
<feature type="transmembrane region" description="Helical" evidence="6">
    <location>
        <begin position="433"/>
        <end position="454"/>
    </location>
</feature>
<dbReference type="Pfam" id="PF02683">
    <property type="entry name" value="DsbD_TM"/>
    <property type="match status" value="1"/>
</dbReference>
<feature type="signal peptide" evidence="7">
    <location>
        <begin position="1"/>
        <end position="21"/>
    </location>
</feature>
<dbReference type="SUPFAM" id="SSF52833">
    <property type="entry name" value="Thioredoxin-like"/>
    <property type="match status" value="1"/>
</dbReference>
<keyword evidence="11" id="KW-1185">Reference proteome</keyword>
<feature type="transmembrane region" description="Helical" evidence="6">
    <location>
        <begin position="466"/>
        <end position="487"/>
    </location>
</feature>
<dbReference type="PANTHER" id="PTHR32234:SF0">
    <property type="entry name" value="THIOL:DISULFIDE INTERCHANGE PROTEIN DSBD"/>
    <property type="match status" value="1"/>
</dbReference>
<dbReference type="InterPro" id="IPR003834">
    <property type="entry name" value="Cyt_c_assmbl_TM_dom"/>
</dbReference>
<dbReference type="GO" id="GO:0017004">
    <property type="term" value="P:cytochrome complex assembly"/>
    <property type="evidence" value="ECO:0007669"/>
    <property type="project" value="UniProtKB-KW"/>
</dbReference>
<accession>A0AAP1RDR9</accession>
<evidence type="ECO:0000256" key="2">
    <source>
        <dbReference type="ARBA" id="ARBA00022692"/>
    </source>
</evidence>
<keyword evidence="2 6" id="KW-0812">Transmembrane</keyword>
<evidence type="ECO:0000259" key="9">
    <source>
        <dbReference type="Pfam" id="PF11412"/>
    </source>
</evidence>
<name>A0AAP1RDR9_9FLAO</name>
<dbReference type="GO" id="GO:0015035">
    <property type="term" value="F:protein-disulfide reductase activity"/>
    <property type="evidence" value="ECO:0007669"/>
    <property type="project" value="TreeGrafter"/>
</dbReference>
<evidence type="ECO:0000256" key="3">
    <source>
        <dbReference type="ARBA" id="ARBA00022748"/>
    </source>
</evidence>
<evidence type="ECO:0000256" key="6">
    <source>
        <dbReference type="SAM" id="Phobius"/>
    </source>
</evidence>
<evidence type="ECO:0000313" key="11">
    <source>
        <dbReference type="Proteomes" id="UP000806077"/>
    </source>
</evidence>
<reference evidence="10 11" key="1">
    <citation type="journal article" date="2020" name="Int. J. Syst. Evol. Microbiol.">
        <title>Tenacibaculum piscium sp. nov., isolated from skin ulcers of sea-farmed fish, and description of Tenacibaculum finnmarkense sp. nov. with subdivision into genomovars finnmarkense and ulcerans.</title>
        <authorList>
            <person name="Olsen A.B."/>
            <person name="Spilsberg B."/>
            <person name="Nilsen H.K."/>
            <person name="Lagesen K."/>
            <person name="Gulla S."/>
            <person name="Avendano-Herrera R."/>
            <person name="Irgang R."/>
            <person name="Duchaud E."/>
            <person name="Colquhoun D.J."/>
        </authorList>
    </citation>
    <scope>NUCLEOTIDE SEQUENCE [LARGE SCALE GENOMIC DNA]</scope>
    <source>
        <strain evidence="10 11">TNO037</strain>
    </source>
</reference>
<evidence type="ECO:0000256" key="5">
    <source>
        <dbReference type="ARBA" id="ARBA00023136"/>
    </source>
</evidence>
<feature type="transmembrane region" description="Helical" evidence="6">
    <location>
        <begin position="282"/>
        <end position="303"/>
    </location>
</feature>
<gene>
    <name evidence="10" type="ORF">F7645_03215</name>
</gene>
<evidence type="ECO:0000259" key="8">
    <source>
        <dbReference type="Pfam" id="PF02683"/>
    </source>
</evidence>
<feature type="transmembrane region" description="Helical" evidence="6">
    <location>
        <begin position="395"/>
        <end position="413"/>
    </location>
</feature>
<dbReference type="Pfam" id="PF13899">
    <property type="entry name" value="Thioredoxin_7"/>
    <property type="match status" value="1"/>
</dbReference>
<protein>
    <submittedName>
        <fullName evidence="10">Disulfide bond formation protein DsbD</fullName>
    </submittedName>
</protein>
<dbReference type="AlphaFoldDB" id="A0AAP1RDR9"/>
<feature type="domain" description="Thiol:disulfide interchange protein DsbD N-terminal" evidence="9">
    <location>
        <begin position="50"/>
        <end position="154"/>
    </location>
</feature>
<keyword evidence="3" id="KW-0201">Cytochrome c-type biogenesis</keyword>
<comment type="caution">
    <text evidence="10">The sequence shown here is derived from an EMBL/GenBank/DDBJ whole genome shotgun (WGS) entry which is preliminary data.</text>
</comment>
<sequence length="666" mass="74658">MKLLKYVLLIGICFISTINLVANNSPIQSSIKSPIEWKTTDLNFINNNIGDTLNLVFKATMKNDFYMYATGFSCSQGPIPTTLKLTGEGFKTIGNLKSIGAHPKLDKDWNCNMIIFDKEVLLSQKIVITKNNQLLNYKLKYFTCKTNDSCIPGKKYGKIIIGNPIDKIESDIISKKTASNSVIDKAVSSEEKSSEKEQKKSWILYLLTAFMAGLLTVFMPCIFPLMPMTVSYFSKGNKSRLETIKKAFIYGLSIVIIYTALAILPSLLLGSDRVNNWISTHWLPNILFFLVFVLFGLSFLGAFELKLPYKWANKADNLSEKGGYLGLFFMALTLIIVSFSCTGPFISSILILSSKGGISIKPFLGMLSYSVGFALPFVLLALTPQLLSKLPKSGAWMNTIKVFFGILELGLSLKFLSNIDLVYGWGFLDRSTFLTIWAVLSLLLAFYLLGFIKFSHDDDTPIKLSVGRFLMATFILFSTIYFITGIFDRPVNALSGLIPPKVNNYHTTASKNNLCETPLYSSYLHSPAGFNGYFDLEQAKKCAKKQGKMLLIDFTGHGCANCRKMEDTIWVQPNVKSEIESNYIVVSLYVDDKHELPKKDHLKDLAGYDITTVGEKNLFLEKSLFNEVSQPLYVTYNPITDKAISKIGYTNNVNEFINFLTKKNTD</sequence>
<dbReference type="EMBL" id="WXXV01000002">
    <property type="protein sequence ID" value="MBE7694439.1"/>
    <property type="molecule type" value="Genomic_DNA"/>
</dbReference>
<comment type="subcellular location">
    <subcellularLocation>
        <location evidence="1">Membrane</location>
        <topology evidence="1">Multi-pass membrane protein</topology>
    </subcellularLocation>
</comment>
<feature type="chain" id="PRO_5042986499" evidence="7">
    <location>
        <begin position="22"/>
        <end position="666"/>
    </location>
</feature>
<evidence type="ECO:0000313" key="10">
    <source>
        <dbReference type="EMBL" id="MBE7694439.1"/>
    </source>
</evidence>
<evidence type="ECO:0000256" key="7">
    <source>
        <dbReference type="SAM" id="SignalP"/>
    </source>
</evidence>
<feature type="transmembrane region" description="Helical" evidence="6">
    <location>
        <begin position="202"/>
        <end position="226"/>
    </location>
</feature>